<proteinExistence type="predicted"/>
<accession>A0ABP8GRX6</accession>
<dbReference type="Proteomes" id="UP001501725">
    <property type="component" value="Unassembled WGS sequence"/>
</dbReference>
<evidence type="ECO:0008006" key="3">
    <source>
        <dbReference type="Google" id="ProtNLM"/>
    </source>
</evidence>
<dbReference type="EMBL" id="BAABGY010000007">
    <property type="protein sequence ID" value="GAA4329089.1"/>
    <property type="molecule type" value="Genomic_DNA"/>
</dbReference>
<protein>
    <recommendedName>
        <fullName evidence="3">Transposase zinc-ribbon domain-containing protein</fullName>
    </recommendedName>
</protein>
<name>A0ABP8GRX6_9BACT</name>
<keyword evidence="2" id="KW-1185">Reference proteome</keyword>
<evidence type="ECO:0000313" key="1">
    <source>
        <dbReference type="EMBL" id="GAA4329089.1"/>
    </source>
</evidence>
<reference evidence="2" key="1">
    <citation type="journal article" date="2019" name="Int. J. Syst. Evol. Microbiol.">
        <title>The Global Catalogue of Microorganisms (GCM) 10K type strain sequencing project: providing services to taxonomists for standard genome sequencing and annotation.</title>
        <authorList>
            <consortium name="The Broad Institute Genomics Platform"/>
            <consortium name="The Broad Institute Genome Sequencing Center for Infectious Disease"/>
            <person name="Wu L."/>
            <person name="Ma J."/>
        </authorList>
    </citation>
    <scope>NUCLEOTIDE SEQUENCE [LARGE SCALE GENOMIC DNA]</scope>
    <source>
        <strain evidence="2">JCM 17919</strain>
    </source>
</reference>
<organism evidence="1 2">
    <name type="scientific">Flaviaesturariibacter amylovorans</name>
    <dbReference type="NCBI Taxonomy" id="1084520"/>
    <lineage>
        <taxon>Bacteria</taxon>
        <taxon>Pseudomonadati</taxon>
        <taxon>Bacteroidota</taxon>
        <taxon>Chitinophagia</taxon>
        <taxon>Chitinophagales</taxon>
        <taxon>Chitinophagaceae</taxon>
        <taxon>Flaviaestuariibacter</taxon>
    </lineage>
</organism>
<sequence length="100" mass="11679">MQDRYGGAYGFHRHHFANNILVRCPRCHRQAFVCQREAERMARLSCAHCGYNRQTSSKKKFFVVGTIHMGALPEWSVQHFGGPYDPFFRQELWLCAPFEG</sequence>
<gene>
    <name evidence="1" type="ORF">GCM10023184_19340</name>
</gene>
<comment type="caution">
    <text evidence="1">The sequence shown here is derived from an EMBL/GenBank/DDBJ whole genome shotgun (WGS) entry which is preliminary data.</text>
</comment>
<evidence type="ECO:0000313" key="2">
    <source>
        <dbReference type="Proteomes" id="UP001501725"/>
    </source>
</evidence>